<dbReference type="InterPro" id="IPR015943">
    <property type="entry name" value="WD40/YVTN_repeat-like_dom_sf"/>
</dbReference>
<dbReference type="GO" id="GO:0000922">
    <property type="term" value="C:spindle pole"/>
    <property type="evidence" value="ECO:0007669"/>
    <property type="project" value="TreeGrafter"/>
</dbReference>
<evidence type="ECO:0000256" key="2">
    <source>
        <dbReference type="SAM" id="MobiDB-lite"/>
    </source>
</evidence>
<protein>
    <submittedName>
        <fullName evidence="3">Uncharacterized protein</fullName>
    </submittedName>
</protein>
<dbReference type="PROSITE" id="PS50082">
    <property type="entry name" value="WD_REPEATS_2"/>
    <property type="match status" value="1"/>
</dbReference>
<evidence type="ECO:0000313" key="4">
    <source>
        <dbReference type="Proteomes" id="UP001162156"/>
    </source>
</evidence>
<dbReference type="GO" id="GO:0005814">
    <property type="term" value="C:centriole"/>
    <property type="evidence" value="ECO:0007669"/>
    <property type="project" value="TreeGrafter"/>
</dbReference>
<comment type="caution">
    <text evidence="3">The sequence shown here is derived from an EMBL/GenBank/DDBJ whole genome shotgun (WGS) entry which is preliminary data.</text>
</comment>
<dbReference type="InterPro" id="IPR052818">
    <property type="entry name" value="NEDD1_Spindle_Assembly"/>
</dbReference>
<dbReference type="AlphaFoldDB" id="A0AAV8WU48"/>
<dbReference type="EMBL" id="JANEYF010004836">
    <property type="protein sequence ID" value="KAJ8929928.1"/>
    <property type="molecule type" value="Genomic_DNA"/>
</dbReference>
<proteinExistence type="predicted"/>
<feature type="compositionally biased region" description="Low complexity" evidence="2">
    <location>
        <begin position="414"/>
        <end position="423"/>
    </location>
</feature>
<dbReference type="GO" id="GO:0005813">
    <property type="term" value="C:centrosome"/>
    <property type="evidence" value="ECO:0007669"/>
    <property type="project" value="TreeGrafter"/>
</dbReference>
<dbReference type="InterPro" id="IPR001680">
    <property type="entry name" value="WD40_rpt"/>
</dbReference>
<dbReference type="GO" id="GO:0005737">
    <property type="term" value="C:cytoplasm"/>
    <property type="evidence" value="ECO:0007669"/>
    <property type="project" value="TreeGrafter"/>
</dbReference>
<evidence type="ECO:0000256" key="1">
    <source>
        <dbReference type="PROSITE-ProRule" id="PRU00221"/>
    </source>
</evidence>
<keyword evidence="4" id="KW-1185">Reference proteome</keyword>
<dbReference type="Proteomes" id="UP001162156">
    <property type="component" value="Unassembled WGS sequence"/>
</dbReference>
<reference evidence="3" key="1">
    <citation type="journal article" date="2023" name="Insect Mol. Biol.">
        <title>Genome sequencing provides insights into the evolution of gene families encoding plant cell wall-degrading enzymes in longhorned beetles.</title>
        <authorList>
            <person name="Shin N.R."/>
            <person name="Okamura Y."/>
            <person name="Kirsch R."/>
            <person name="Pauchet Y."/>
        </authorList>
    </citation>
    <scope>NUCLEOTIDE SEQUENCE</scope>
    <source>
        <strain evidence="3">RBIC_L_NR</strain>
    </source>
</reference>
<dbReference type="PANTHER" id="PTHR44414:SF1">
    <property type="entry name" value="PROTEIN NEDD1"/>
    <property type="match status" value="1"/>
</dbReference>
<dbReference type="GO" id="GO:0036064">
    <property type="term" value="C:ciliary basal body"/>
    <property type="evidence" value="ECO:0007669"/>
    <property type="project" value="TreeGrafter"/>
</dbReference>
<dbReference type="GO" id="GO:0000278">
    <property type="term" value="P:mitotic cell cycle"/>
    <property type="evidence" value="ECO:0007669"/>
    <property type="project" value="TreeGrafter"/>
</dbReference>
<dbReference type="InterPro" id="IPR036322">
    <property type="entry name" value="WD40_repeat_dom_sf"/>
</dbReference>
<dbReference type="SMART" id="SM00320">
    <property type="entry name" value="WD40"/>
    <property type="match status" value="3"/>
</dbReference>
<dbReference type="GO" id="GO:0043015">
    <property type="term" value="F:gamma-tubulin binding"/>
    <property type="evidence" value="ECO:0007669"/>
    <property type="project" value="TreeGrafter"/>
</dbReference>
<keyword evidence="1" id="KW-0853">WD repeat</keyword>
<dbReference type="PANTHER" id="PTHR44414">
    <property type="entry name" value="PROTEIN NEDD1"/>
    <property type="match status" value="1"/>
</dbReference>
<dbReference type="Gene3D" id="2.130.10.10">
    <property type="entry name" value="YVTN repeat-like/Quinoprotein amine dehydrogenase"/>
    <property type="match status" value="2"/>
</dbReference>
<organism evidence="3 4">
    <name type="scientific">Rhamnusium bicolor</name>
    <dbReference type="NCBI Taxonomy" id="1586634"/>
    <lineage>
        <taxon>Eukaryota</taxon>
        <taxon>Metazoa</taxon>
        <taxon>Ecdysozoa</taxon>
        <taxon>Arthropoda</taxon>
        <taxon>Hexapoda</taxon>
        <taxon>Insecta</taxon>
        <taxon>Pterygota</taxon>
        <taxon>Neoptera</taxon>
        <taxon>Endopterygota</taxon>
        <taxon>Coleoptera</taxon>
        <taxon>Polyphaga</taxon>
        <taxon>Cucujiformia</taxon>
        <taxon>Chrysomeloidea</taxon>
        <taxon>Cerambycidae</taxon>
        <taxon>Lepturinae</taxon>
        <taxon>Rhagiini</taxon>
        <taxon>Rhamnusium</taxon>
    </lineage>
</organism>
<feature type="repeat" description="WD" evidence="1">
    <location>
        <begin position="202"/>
        <end position="243"/>
    </location>
</feature>
<feature type="region of interest" description="Disordered" evidence="2">
    <location>
        <begin position="407"/>
        <end position="429"/>
    </location>
</feature>
<sequence>MFASVGSLLKIHSWSDNQFDQLSTYNPIRGHNPEAKILNVSWCHDNSYLALLPENNRPQILSSKDRTNINLVHTINALKDVSAVTFKNQTKRNIALGNNLGELAIYDTKTRSITSKIASLPDSVKLVEFNCRDEQLAVACYNALSIFIDHEGVNNFVKEIHQPGICTVAKFHPSLPNLLAVGGENGCVTLWDTEKEEKLGRYQKHSASLTGIAFTRNQKLMVTAGMDNKICVLDSSSTNCLFRMNLHQAVTALDISPDDLYLAVGLEDGCIYIYDIRDPLKHLVCSKSHNSRINKIVFEKGPVLVESLHDGHSVTTLNESEFGDINSKFEVVLNNDVEKTETTEDKWKKDLLKMVNTHMAYLENQLAEHCTKFQTFINHEFDSIHNAMARWDVFNVGDTSEIVHAMDTSENRSTKSASTRKSTNYQMSI</sequence>
<gene>
    <name evidence="3" type="ORF">NQ314_017337</name>
</gene>
<accession>A0AAV8WU48</accession>
<name>A0AAV8WU48_9CUCU</name>
<dbReference type="GO" id="GO:0007020">
    <property type="term" value="P:microtubule nucleation"/>
    <property type="evidence" value="ECO:0007669"/>
    <property type="project" value="TreeGrafter"/>
</dbReference>
<evidence type="ECO:0000313" key="3">
    <source>
        <dbReference type="EMBL" id="KAJ8929928.1"/>
    </source>
</evidence>
<dbReference type="SUPFAM" id="SSF50978">
    <property type="entry name" value="WD40 repeat-like"/>
    <property type="match status" value="1"/>
</dbReference>
<dbReference type="Pfam" id="PF00400">
    <property type="entry name" value="WD40"/>
    <property type="match status" value="3"/>
</dbReference>